<keyword evidence="3" id="KW-0328">Glycosyltransferase</keyword>
<dbReference type="AlphaFoldDB" id="A0AB38ZAI7"/>
<dbReference type="CDD" id="cd06223">
    <property type="entry name" value="PRTases_typeI"/>
    <property type="match status" value="1"/>
</dbReference>
<dbReference type="EMBL" id="CP141531">
    <property type="protein sequence ID" value="WRO07591.1"/>
    <property type="molecule type" value="Genomic_DNA"/>
</dbReference>
<dbReference type="GeneID" id="3229867"/>
<protein>
    <submittedName>
        <fullName evidence="3">Phosphoribosyltransferase family protein</fullName>
    </submittedName>
</protein>
<evidence type="ECO:0000259" key="2">
    <source>
        <dbReference type="Pfam" id="PF00156"/>
    </source>
</evidence>
<dbReference type="InterPro" id="IPR029057">
    <property type="entry name" value="PRTase-like"/>
</dbReference>
<feature type="domain" description="Phosphoribosyltransferase" evidence="2">
    <location>
        <begin position="108"/>
        <end position="187"/>
    </location>
</feature>
<dbReference type="Pfam" id="PF00156">
    <property type="entry name" value="Pribosyltran"/>
    <property type="match status" value="1"/>
</dbReference>
<dbReference type="GO" id="GO:0016757">
    <property type="term" value="F:glycosyltransferase activity"/>
    <property type="evidence" value="ECO:0007669"/>
    <property type="project" value="UniProtKB-KW"/>
</dbReference>
<dbReference type="Gene3D" id="3.40.50.2020">
    <property type="match status" value="1"/>
</dbReference>
<accession>A0AB38ZAI7</accession>
<name>A0AB38ZAI7_9CHLR</name>
<evidence type="ECO:0000313" key="4">
    <source>
        <dbReference type="Proteomes" id="UP001327986"/>
    </source>
</evidence>
<dbReference type="Gene3D" id="3.30.1310.20">
    <property type="entry name" value="PRTase-like"/>
    <property type="match status" value="1"/>
</dbReference>
<organism evidence="3 4">
    <name type="scientific">Dehalococcoides mccartyi</name>
    <dbReference type="NCBI Taxonomy" id="61435"/>
    <lineage>
        <taxon>Bacteria</taxon>
        <taxon>Bacillati</taxon>
        <taxon>Chloroflexota</taxon>
        <taxon>Dehalococcoidia</taxon>
        <taxon>Dehalococcoidales</taxon>
        <taxon>Dehalococcoidaceae</taxon>
        <taxon>Dehalococcoides</taxon>
    </lineage>
</organism>
<keyword evidence="3" id="KW-0808">Transferase</keyword>
<gene>
    <name evidence="3" type="ORF">VLL09_01500</name>
</gene>
<dbReference type="Proteomes" id="UP001327986">
    <property type="component" value="Chromosome"/>
</dbReference>
<evidence type="ECO:0000256" key="1">
    <source>
        <dbReference type="SAM" id="MobiDB-lite"/>
    </source>
</evidence>
<evidence type="ECO:0000313" key="3">
    <source>
        <dbReference type="EMBL" id="WRO07591.1"/>
    </source>
</evidence>
<feature type="region of interest" description="Disordered" evidence="1">
    <location>
        <begin position="226"/>
        <end position="245"/>
    </location>
</feature>
<sequence>MMHRPLVSPIFENRFDAGRQLAEKLTQYKDKSAIVLAIPNGGIPIATQVALALDADMDMIISRKLPIPLRPEGGFGAVADDGAVMLNHEVVNYLKMTEQQIHYTVNKVRAEVQQRSLLYRGHRTLSILNGRTAIIIDDGLASGYTMLAAIESVRRKKPARIVAAVPAASATARKLVEKAADEVITVADGFMPKFYVSDYYRYWNVLDDEQGLKVFKDWQMRRQNLNLRPENLPPPSMTMRRKPLI</sequence>
<dbReference type="SUPFAM" id="SSF53271">
    <property type="entry name" value="PRTase-like"/>
    <property type="match status" value="1"/>
</dbReference>
<reference evidence="3" key="1">
    <citation type="submission" date="2023-12" db="EMBL/GenBank/DDBJ databases">
        <title>Isolation of organohalide respiring bacteria Dehalococcoides mccartyi strain GPTCE1 in groundwater collected near a chemical plant in Suzhou, China.</title>
        <authorList>
            <person name="Liu G."/>
        </authorList>
    </citation>
    <scope>NUCLEOTIDE SEQUENCE</scope>
    <source>
        <strain evidence="3">GPTCE1</strain>
    </source>
</reference>
<proteinExistence type="predicted"/>
<dbReference type="InterPro" id="IPR000836">
    <property type="entry name" value="PRTase_dom"/>
</dbReference>
<dbReference type="RefSeq" id="WP_231935588.1">
    <property type="nucleotide sequence ID" value="NZ_AP017649.1"/>
</dbReference>